<dbReference type="EMBL" id="LPZR01000055">
    <property type="protein sequence ID" value="KYO55817.1"/>
    <property type="molecule type" value="Genomic_DNA"/>
</dbReference>
<feature type="domain" description="IclR-ED" evidence="6">
    <location>
        <begin position="88"/>
        <end position="260"/>
    </location>
</feature>
<dbReference type="PROSITE" id="PS51078">
    <property type="entry name" value="ICLR_ED"/>
    <property type="match status" value="1"/>
</dbReference>
<dbReference type="FunFam" id="1.10.10.10:FF:000056">
    <property type="entry name" value="IclR family transcriptional regulator"/>
    <property type="match status" value="1"/>
</dbReference>
<proteinExistence type="predicted"/>
<dbReference type="InterPro" id="IPR036390">
    <property type="entry name" value="WH_DNA-bd_sf"/>
</dbReference>
<dbReference type="GO" id="GO:0045892">
    <property type="term" value="P:negative regulation of DNA-templated transcription"/>
    <property type="evidence" value="ECO:0007669"/>
    <property type="project" value="TreeGrafter"/>
</dbReference>
<keyword evidence="2" id="KW-0238">DNA-binding</keyword>
<evidence type="ECO:0000256" key="2">
    <source>
        <dbReference type="ARBA" id="ARBA00023125"/>
    </source>
</evidence>
<keyword evidence="3" id="KW-0804">Transcription</keyword>
<evidence type="ECO:0000313" key="8">
    <source>
        <dbReference type="Proteomes" id="UP000075787"/>
    </source>
</evidence>
<dbReference type="SMART" id="SM00346">
    <property type="entry name" value="HTH_ICLR"/>
    <property type="match status" value="1"/>
</dbReference>
<feature type="region of interest" description="Disordered" evidence="4">
    <location>
        <begin position="1"/>
        <end position="22"/>
    </location>
</feature>
<evidence type="ECO:0000256" key="4">
    <source>
        <dbReference type="SAM" id="MobiDB-lite"/>
    </source>
</evidence>
<protein>
    <submittedName>
        <fullName evidence="7">IclR family transcriptional regulator</fullName>
    </submittedName>
</protein>
<dbReference type="SUPFAM" id="SSF46785">
    <property type="entry name" value="Winged helix' DNA-binding domain"/>
    <property type="match status" value="1"/>
</dbReference>
<dbReference type="Proteomes" id="UP000075787">
    <property type="component" value="Unassembled WGS sequence"/>
</dbReference>
<evidence type="ECO:0000259" key="6">
    <source>
        <dbReference type="PROSITE" id="PS51078"/>
    </source>
</evidence>
<gene>
    <name evidence="7" type="ORF">AUP44_22950</name>
</gene>
<dbReference type="GO" id="GO:0003677">
    <property type="term" value="F:DNA binding"/>
    <property type="evidence" value="ECO:0007669"/>
    <property type="project" value="UniProtKB-KW"/>
</dbReference>
<dbReference type="InterPro" id="IPR036388">
    <property type="entry name" value="WH-like_DNA-bd_sf"/>
</dbReference>
<feature type="compositionally biased region" description="Basic and acidic residues" evidence="4">
    <location>
        <begin position="7"/>
        <end position="22"/>
    </location>
</feature>
<dbReference type="PANTHER" id="PTHR30136:SF8">
    <property type="entry name" value="TRANSCRIPTIONAL REGULATORY PROTEIN"/>
    <property type="match status" value="1"/>
</dbReference>
<keyword evidence="1" id="KW-0805">Transcription regulation</keyword>
<dbReference type="GO" id="GO:0003700">
    <property type="term" value="F:DNA-binding transcription factor activity"/>
    <property type="evidence" value="ECO:0007669"/>
    <property type="project" value="TreeGrafter"/>
</dbReference>
<organism evidence="7 8">
    <name type="scientific">Tistrella mobilis</name>
    <dbReference type="NCBI Taxonomy" id="171437"/>
    <lineage>
        <taxon>Bacteria</taxon>
        <taxon>Pseudomonadati</taxon>
        <taxon>Pseudomonadota</taxon>
        <taxon>Alphaproteobacteria</taxon>
        <taxon>Geminicoccales</taxon>
        <taxon>Geminicoccaceae</taxon>
        <taxon>Tistrella</taxon>
    </lineage>
</organism>
<dbReference type="PROSITE" id="PS51077">
    <property type="entry name" value="HTH_ICLR"/>
    <property type="match status" value="1"/>
</dbReference>
<dbReference type="PANTHER" id="PTHR30136">
    <property type="entry name" value="HELIX-TURN-HELIX TRANSCRIPTIONAL REGULATOR, ICLR FAMILY"/>
    <property type="match status" value="1"/>
</dbReference>
<sequence>MSGVEMADDKGADDEKGVERRSGTIQSVSIAARFLTILADAEGPMALGELARRAGTGTSTAHRYMQSLIKEGLAVQETASGRYDLGPTALDIGIGALRRIDAVEVAARHMKALAMRIAASGGVAIWTDRGPTVVRWYRSAYFSISAIGLGDVLPLDNTACGLVFQAFLPPERIEVARRLQPAPFRGKPPAARDLARIRESFGHELSGHLLSGIAGQAAPVFDAQHEVACVVTTTTGTALPEADRALIFAAAREASAEAGGAGAYGRP</sequence>
<evidence type="ECO:0000259" key="5">
    <source>
        <dbReference type="PROSITE" id="PS51077"/>
    </source>
</evidence>
<dbReference type="InterPro" id="IPR005471">
    <property type="entry name" value="Tscrpt_reg_IclR_N"/>
</dbReference>
<dbReference type="InterPro" id="IPR029016">
    <property type="entry name" value="GAF-like_dom_sf"/>
</dbReference>
<evidence type="ECO:0000313" key="7">
    <source>
        <dbReference type="EMBL" id="KYO55817.1"/>
    </source>
</evidence>
<dbReference type="Gene3D" id="3.30.450.40">
    <property type="match status" value="1"/>
</dbReference>
<dbReference type="AlphaFoldDB" id="A0A162LMY1"/>
<dbReference type="InterPro" id="IPR014757">
    <property type="entry name" value="Tscrpt_reg_IclR_C"/>
</dbReference>
<accession>A0A162LMY1</accession>
<dbReference type="InterPro" id="IPR050707">
    <property type="entry name" value="HTH_MetabolicPath_Reg"/>
</dbReference>
<dbReference type="Pfam" id="PF09339">
    <property type="entry name" value="HTH_IclR"/>
    <property type="match status" value="1"/>
</dbReference>
<comment type="caution">
    <text evidence="7">The sequence shown here is derived from an EMBL/GenBank/DDBJ whole genome shotgun (WGS) entry which is preliminary data.</text>
</comment>
<dbReference type="Gene3D" id="1.10.10.10">
    <property type="entry name" value="Winged helix-like DNA-binding domain superfamily/Winged helix DNA-binding domain"/>
    <property type="match status" value="1"/>
</dbReference>
<name>A0A162LMY1_9PROT</name>
<dbReference type="SUPFAM" id="SSF55781">
    <property type="entry name" value="GAF domain-like"/>
    <property type="match status" value="1"/>
</dbReference>
<evidence type="ECO:0000256" key="3">
    <source>
        <dbReference type="ARBA" id="ARBA00023163"/>
    </source>
</evidence>
<feature type="domain" description="HTH iclR-type" evidence="5">
    <location>
        <begin position="25"/>
        <end position="87"/>
    </location>
</feature>
<reference evidence="7 8" key="1">
    <citation type="submission" date="2015-12" db="EMBL/GenBank/DDBJ databases">
        <title>Genome sequence of Tistrella mobilis MCCC 1A02139.</title>
        <authorList>
            <person name="Lu L."/>
            <person name="Lai Q."/>
            <person name="Shao Z."/>
            <person name="Qian P."/>
        </authorList>
    </citation>
    <scope>NUCLEOTIDE SEQUENCE [LARGE SCALE GENOMIC DNA]</scope>
    <source>
        <strain evidence="7 8">MCCC 1A02139</strain>
    </source>
</reference>
<evidence type="ECO:0000256" key="1">
    <source>
        <dbReference type="ARBA" id="ARBA00023015"/>
    </source>
</evidence>